<dbReference type="AlphaFoldDB" id="A0A0S4JUU7"/>
<evidence type="ECO:0000256" key="2">
    <source>
        <dbReference type="ARBA" id="ARBA00020974"/>
    </source>
</evidence>
<evidence type="ECO:0000313" key="7">
    <source>
        <dbReference type="EMBL" id="CUG94010.1"/>
    </source>
</evidence>
<proteinExistence type="predicted"/>
<dbReference type="GO" id="GO:0017119">
    <property type="term" value="C:Golgi transport complex"/>
    <property type="evidence" value="ECO:0007669"/>
    <property type="project" value="InterPro"/>
</dbReference>
<dbReference type="PANTHER" id="PTHR13228:SF3">
    <property type="entry name" value="CONSERVED OLIGOMERIC GOLGI COMPLEX SUBUNIT 5"/>
    <property type="match status" value="1"/>
</dbReference>
<dbReference type="InterPro" id="IPR049176">
    <property type="entry name" value="COG5_N"/>
</dbReference>
<dbReference type="Pfam" id="PF10392">
    <property type="entry name" value="COG5_N"/>
    <property type="match status" value="1"/>
</dbReference>
<keyword evidence="8" id="KW-1185">Reference proteome</keyword>
<evidence type="ECO:0000259" key="5">
    <source>
        <dbReference type="Pfam" id="PF10392"/>
    </source>
</evidence>
<dbReference type="GO" id="GO:0000139">
    <property type="term" value="C:Golgi membrane"/>
    <property type="evidence" value="ECO:0007669"/>
    <property type="project" value="UniProtKB-SubCell"/>
</dbReference>
<protein>
    <recommendedName>
        <fullName evidence="2">Conserved oligomeric Golgi complex subunit 5</fullName>
    </recommendedName>
</protein>
<evidence type="ECO:0000256" key="3">
    <source>
        <dbReference type="ARBA" id="ARBA00023034"/>
    </source>
</evidence>
<comment type="subcellular location">
    <subcellularLocation>
        <location evidence="1">Golgi apparatus membrane</location>
        <topology evidence="1">Peripheral membrane protein</topology>
    </subcellularLocation>
</comment>
<evidence type="ECO:0000313" key="8">
    <source>
        <dbReference type="Proteomes" id="UP000051952"/>
    </source>
</evidence>
<organism evidence="7 8">
    <name type="scientific">Bodo saltans</name>
    <name type="common">Flagellated protozoan</name>
    <dbReference type="NCBI Taxonomy" id="75058"/>
    <lineage>
        <taxon>Eukaryota</taxon>
        <taxon>Discoba</taxon>
        <taxon>Euglenozoa</taxon>
        <taxon>Kinetoplastea</taxon>
        <taxon>Metakinetoplastina</taxon>
        <taxon>Eubodonida</taxon>
        <taxon>Bodonidae</taxon>
        <taxon>Bodo</taxon>
    </lineage>
</organism>
<dbReference type="EMBL" id="CYKH01002218">
    <property type="protein sequence ID" value="CUG94010.1"/>
    <property type="molecule type" value="Genomic_DNA"/>
</dbReference>
<dbReference type="PANTHER" id="PTHR13228">
    <property type="entry name" value="CONSERVED OLIGOMERIC GOLGI COMPLEX COMPONENT 5"/>
    <property type="match status" value="1"/>
</dbReference>
<reference evidence="8" key="1">
    <citation type="submission" date="2015-09" db="EMBL/GenBank/DDBJ databases">
        <authorList>
            <consortium name="Pathogen Informatics"/>
        </authorList>
    </citation>
    <scope>NUCLEOTIDE SEQUENCE [LARGE SCALE GENOMIC DNA]</scope>
    <source>
        <strain evidence="8">Lake Konstanz</strain>
    </source>
</reference>
<feature type="domain" description="Conserved oligomeric Golgi complex subunit 5 N-terminal" evidence="5">
    <location>
        <begin position="27"/>
        <end position="128"/>
    </location>
</feature>
<gene>
    <name evidence="7" type="ORF">BSAL_46045c</name>
</gene>
<sequence length="784" mass="86734">MWTDTSVLAYEFDETAYLRHSLHLPNFEVEQGRLNRCGEIVQQRIRTLITDNTEPLLAQVDAATKSEKEISDFRAVVGALDSSMKRLKHAVEDPHVAIQSNVTELQRTMRAVDTLRLLQKFLTLVQKLPELVQIDVGRAARSLRDVEEILGSNQLQGIEAAERHFDSVTKLSAAIRSKAHELLKSATSTQNQAEAAAALQCFLSLGSLHKVIANLVAEHKRELTKTIMRELDAQSIAQAIEQGTPTADSNKTRDVVFSKLDLACSDIAHRLDSVMLLWKILLKKKDPISHEAFHLAVNDGPALLADLWTSVSQLLQERLSKLYKRGSFFLMIVAEYPRFYGALRSLVGSVGDLLSAAGDGESGHRWLLATTDEPEKRFIALVQERHRDKMQQVTVRLTTLIPTAGSETMHLDIAVDPARPQLPSAVTSLDTKGLLKVFHQDVSAFRQDAHVLSLVLQQGITSLQILGQRLQEALSKGQSTPAKCTFEGTAGQVFRFCIANAATTVFTDLGSTISLLSNDINPHVSMQIVELKAILRTFQEMVHHIIEPYFAGATESLVTTITSVVNDISGEDSGLQRFTVTVGSVVSRFILLLDRATPGLEDEENKLVETLLRATIASSLLLRPLDPVTLSHLLRCLVQIPQVIATIPHLPTPSTNHWRNQMKALKALMTANEDCEQFDAHVSSVNPVIMMLHLSQRIPMSCFPSIGRLSGQGDKRVVEVVCDCLAAGTSPSSEGKKLLLDWVSRGFREYENVPLDGVEEAKQRRWHLDAFQGVRRLIISATAS</sequence>
<dbReference type="Proteomes" id="UP000051952">
    <property type="component" value="Unassembled WGS sequence"/>
</dbReference>
<name>A0A0S4JUU7_BODSA</name>
<dbReference type="InterPro" id="IPR019465">
    <property type="entry name" value="Cog5"/>
</dbReference>
<evidence type="ECO:0000256" key="1">
    <source>
        <dbReference type="ARBA" id="ARBA00004395"/>
    </source>
</evidence>
<keyword evidence="3" id="KW-0333">Golgi apparatus</keyword>
<dbReference type="Pfam" id="PF20649">
    <property type="entry name" value="COG5_C"/>
    <property type="match status" value="1"/>
</dbReference>
<dbReference type="InterPro" id="IPR048485">
    <property type="entry name" value="COG5_helical"/>
</dbReference>
<accession>A0A0S4JUU7</accession>
<dbReference type="VEuPathDB" id="TriTrypDB:BSAL_46045c"/>
<dbReference type="GO" id="GO:0006891">
    <property type="term" value="P:intra-Golgi vesicle-mediated transport"/>
    <property type="evidence" value="ECO:0007669"/>
    <property type="project" value="InterPro"/>
</dbReference>
<dbReference type="OrthoDB" id="18786at2759"/>
<keyword evidence="4" id="KW-0472">Membrane</keyword>
<feature type="domain" description="Conserved oligomeric Golgi complex subunit 5 helical" evidence="6">
    <location>
        <begin position="155"/>
        <end position="341"/>
    </location>
</feature>
<evidence type="ECO:0000256" key="4">
    <source>
        <dbReference type="ARBA" id="ARBA00023136"/>
    </source>
</evidence>
<evidence type="ECO:0000259" key="6">
    <source>
        <dbReference type="Pfam" id="PF20649"/>
    </source>
</evidence>